<proteinExistence type="predicted"/>
<feature type="region of interest" description="Disordered" evidence="1">
    <location>
        <begin position="51"/>
        <end position="103"/>
    </location>
</feature>
<dbReference type="Proteomes" id="UP001519460">
    <property type="component" value="Unassembled WGS sequence"/>
</dbReference>
<feature type="non-terminal residue" evidence="2">
    <location>
        <position position="1"/>
    </location>
</feature>
<feature type="region of interest" description="Disordered" evidence="1">
    <location>
        <begin position="13"/>
        <end position="38"/>
    </location>
</feature>
<keyword evidence="3" id="KW-1185">Reference proteome</keyword>
<gene>
    <name evidence="2" type="ORF">BaRGS_00039390</name>
</gene>
<name>A0ABD0J398_9CAEN</name>
<evidence type="ECO:0008006" key="4">
    <source>
        <dbReference type="Google" id="ProtNLM"/>
    </source>
</evidence>
<protein>
    <recommendedName>
        <fullName evidence="4">PH domain-containing protein</fullName>
    </recommendedName>
</protein>
<comment type="caution">
    <text evidence="2">The sequence shown here is derived from an EMBL/GenBank/DDBJ whole genome shotgun (WGS) entry which is preliminary data.</text>
</comment>
<reference evidence="2 3" key="1">
    <citation type="journal article" date="2023" name="Sci. Data">
        <title>Genome assembly of the Korean intertidal mud-creeper Batillaria attramentaria.</title>
        <authorList>
            <person name="Patra A.K."/>
            <person name="Ho P.T."/>
            <person name="Jun S."/>
            <person name="Lee S.J."/>
            <person name="Kim Y."/>
            <person name="Won Y.J."/>
        </authorList>
    </citation>
    <scope>NUCLEOTIDE SEQUENCE [LARGE SCALE GENOMIC DNA]</scope>
    <source>
        <strain evidence="2">Wonlab-2016</strain>
    </source>
</reference>
<organism evidence="2 3">
    <name type="scientific">Batillaria attramentaria</name>
    <dbReference type="NCBI Taxonomy" id="370345"/>
    <lineage>
        <taxon>Eukaryota</taxon>
        <taxon>Metazoa</taxon>
        <taxon>Spiralia</taxon>
        <taxon>Lophotrochozoa</taxon>
        <taxon>Mollusca</taxon>
        <taxon>Gastropoda</taxon>
        <taxon>Caenogastropoda</taxon>
        <taxon>Sorbeoconcha</taxon>
        <taxon>Cerithioidea</taxon>
        <taxon>Batillariidae</taxon>
        <taxon>Batillaria</taxon>
    </lineage>
</organism>
<feature type="compositionally biased region" description="Polar residues" evidence="1">
    <location>
        <begin position="28"/>
        <end position="38"/>
    </location>
</feature>
<evidence type="ECO:0000256" key="1">
    <source>
        <dbReference type="SAM" id="MobiDB-lite"/>
    </source>
</evidence>
<evidence type="ECO:0000313" key="2">
    <source>
        <dbReference type="EMBL" id="KAK7455965.1"/>
    </source>
</evidence>
<dbReference type="AlphaFoldDB" id="A0ABD0J398"/>
<feature type="compositionally biased region" description="Basic and acidic residues" evidence="1">
    <location>
        <begin position="87"/>
        <end position="96"/>
    </location>
</feature>
<evidence type="ECO:0000313" key="3">
    <source>
        <dbReference type="Proteomes" id="UP001519460"/>
    </source>
</evidence>
<accession>A0ABD0J398</accession>
<sequence>WIAAIQRSLDERAGRLSITRPQTGGHDTVSTRSSQASRQSVHLYFEVQDSDVQSVGGDSALPAHRRQSPTVGSDGYLVPHSTTSGRGRSEGSRDGQRTSTSGV</sequence>
<dbReference type="EMBL" id="JACVVK020000685">
    <property type="protein sequence ID" value="KAK7455965.1"/>
    <property type="molecule type" value="Genomic_DNA"/>
</dbReference>